<evidence type="ECO:0000313" key="1">
    <source>
        <dbReference type="EMBL" id="KAI2388541.1"/>
    </source>
</evidence>
<proteinExistence type="predicted"/>
<dbReference type="EMBL" id="JALBCA010000030">
    <property type="protein sequence ID" value="KAI2388541.1"/>
    <property type="molecule type" value="Genomic_DNA"/>
</dbReference>
<gene>
    <name evidence="1" type="ORF">LOY88_002524</name>
</gene>
<sequence length="338" mass="38566">MGPEGDLLMTNVPPTAIPLTASEVPEPFIGSDYGEDDNFNATAELPYELIDYPFDYGRRYNAFQEGEYWAPNDDVQQNQMNISHCMFYQLLGGKLTDAPVPTGIREVIDLGTGNGIWAIEFADEHPSANVTGIDFSAIQPSRLPNNCSFIVDDVCEKWCYPINHFDLVHIRQLYGSVANWPSLYASIYRHLRPGGWIDQQEMSVEFKSDDGSLPYDHPLRRWSRLMLEAGEISGKTFRIVDRVRDHLLDAGFFNIVEKRHKVPVGTWPTDERMSMLGKLNLDQIKAGIDGWTTMPFMRELRWSYVDMRDFIQDILEALDDPNLHAYIEVTSIYASKPS</sequence>
<organism evidence="1">
    <name type="scientific">Ophidiomyces ophidiicola</name>
    <dbReference type="NCBI Taxonomy" id="1387563"/>
    <lineage>
        <taxon>Eukaryota</taxon>
        <taxon>Fungi</taxon>
        <taxon>Dikarya</taxon>
        <taxon>Ascomycota</taxon>
        <taxon>Pezizomycotina</taxon>
        <taxon>Eurotiomycetes</taxon>
        <taxon>Eurotiomycetidae</taxon>
        <taxon>Onygenales</taxon>
        <taxon>Onygenaceae</taxon>
        <taxon>Ophidiomyces</taxon>
    </lineage>
</organism>
<reference evidence="1" key="1">
    <citation type="journal article" date="2022" name="bioRxiv">
        <title>Population genetic analysis of Ophidiomyces ophidiicola, the causative agent of snake fungal disease, indicates recent introductions to the USA.</title>
        <authorList>
            <person name="Ladner J.T."/>
            <person name="Palmer J.M."/>
            <person name="Ettinger C.L."/>
            <person name="Stajich J.E."/>
            <person name="Farrell T.M."/>
            <person name="Glorioso B.M."/>
            <person name="Lawson B."/>
            <person name="Price S.J."/>
            <person name="Stengle A.G."/>
            <person name="Grear D.A."/>
            <person name="Lorch J.M."/>
        </authorList>
    </citation>
    <scope>NUCLEOTIDE SEQUENCE</scope>
    <source>
        <strain evidence="1">NWHC 24266-5</strain>
    </source>
</reference>
<comment type="caution">
    <text evidence="1">The sequence shown here is derived from an EMBL/GenBank/DDBJ whole genome shotgun (WGS) entry which is preliminary data.</text>
</comment>
<name>A0ACB8UYY8_9EURO</name>
<protein>
    <submittedName>
        <fullName evidence="1">Uncharacterized protein</fullName>
    </submittedName>
</protein>
<accession>A0ACB8UYY8</accession>